<evidence type="ECO:0000259" key="3">
    <source>
        <dbReference type="Pfam" id="PF00535"/>
    </source>
</evidence>
<dbReference type="PANTHER" id="PTHR22916:SF51">
    <property type="entry name" value="GLYCOSYLTRANSFERASE EPSH-RELATED"/>
    <property type="match status" value="1"/>
</dbReference>
<accession>A0A396ARQ4</accession>
<proteinExistence type="predicted"/>
<protein>
    <submittedName>
        <fullName evidence="4">Glycosyltransferase</fullName>
    </submittedName>
</protein>
<dbReference type="Proteomes" id="UP000283429">
    <property type="component" value="Unassembled WGS sequence"/>
</dbReference>
<dbReference type="EMBL" id="QSJM01000039">
    <property type="protein sequence ID" value="RHD78724.1"/>
    <property type="molecule type" value="Genomic_DNA"/>
</dbReference>
<dbReference type="InterPro" id="IPR029044">
    <property type="entry name" value="Nucleotide-diphossugar_trans"/>
</dbReference>
<feature type="domain" description="Glycosyltransferase 2-like" evidence="3">
    <location>
        <begin position="4"/>
        <end position="101"/>
    </location>
</feature>
<dbReference type="Pfam" id="PF00535">
    <property type="entry name" value="Glycos_transf_2"/>
    <property type="match status" value="1"/>
</dbReference>
<dbReference type="InterPro" id="IPR001173">
    <property type="entry name" value="Glyco_trans_2-like"/>
</dbReference>
<organism evidence="4 5">
    <name type="scientific">Phocaeicola vulgatus</name>
    <name type="common">Bacteroides vulgatus</name>
    <dbReference type="NCBI Taxonomy" id="821"/>
    <lineage>
        <taxon>Bacteria</taxon>
        <taxon>Pseudomonadati</taxon>
        <taxon>Bacteroidota</taxon>
        <taxon>Bacteroidia</taxon>
        <taxon>Bacteroidales</taxon>
        <taxon>Bacteroidaceae</taxon>
        <taxon>Phocaeicola</taxon>
    </lineage>
</organism>
<evidence type="ECO:0000313" key="4">
    <source>
        <dbReference type="EMBL" id="RHD78724.1"/>
    </source>
</evidence>
<dbReference type="RefSeq" id="WP_117696700.1">
    <property type="nucleotide sequence ID" value="NZ_AP025232.1"/>
</dbReference>
<evidence type="ECO:0000256" key="1">
    <source>
        <dbReference type="ARBA" id="ARBA00022676"/>
    </source>
</evidence>
<name>A0A396ARQ4_PHOVU</name>
<dbReference type="Gene3D" id="3.90.550.10">
    <property type="entry name" value="Spore Coat Polysaccharide Biosynthesis Protein SpsA, Chain A"/>
    <property type="match status" value="1"/>
</dbReference>
<gene>
    <name evidence="4" type="ORF">DW783_13450</name>
</gene>
<dbReference type="CDD" id="cd00761">
    <property type="entry name" value="Glyco_tranf_GTA_type"/>
    <property type="match status" value="1"/>
</dbReference>
<keyword evidence="2 4" id="KW-0808">Transferase</keyword>
<reference evidence="4 5" key="1">
    <citation type="submission" date="2018-08" db="EMBL/GenBank/DDBJ databases">
        <title>A genome reference for cultivated species of the human gut microbiota.</title>
        <authorList>
            <person name="Zou Y."/>
            <person name="Xue W."/>
            <person name="Luo G."/>
        </authorList>
    </citation>
    <scope>NUCLEOTIDE SEQUENCE [LARGE SCALE GENOMIC DNA]</scope>
    <source>
        <strain evidence="4 5">AM30-40</strain>
    </source>
</reference>
<dbReference type="SUPFAM" id="SSF53448">
    <property type="entry name" value="Nucleotide-diphospho-sugar transferases"/>
    <property type="match status" value="1"/>
</dbReference>
<comment type="caution">
    <text evidence="4">The sequence shown here is derived from an EMBL/GenBank/DDBJ whole genome shotgun (WGS) entry which is preliminary data.</text>
</comment>
<dbReference type="GO" id="GO:0016758">
    <property type="term" value="F:hexosyltransferase activity"/>
    <property type="evidence" value="ECO:0007669"/>
    <property type="project" value="UniProtKB-ARBA"/>
</dbReference>
<dbReference type="AlphaFoldDB" id="A0A396ARQ4"/>
<sequence length="321" mass="37369">MLLSIIVPVYNVQRYLDDCVKSILCQEMTDFELILVDDGSPDESPRICDEWAKKDLRVKVIHKKNGGLSDARNCGMEAAIGDYVWFVDSDDLITKNALQNIRECILTFPQADMLSTQILLWQDGKYSLHNSVVSSTMVVLSNSDYVLKGYAVMPSVKYIVKLSMYRKCKLQFIKGVLHEDIPFTHMLMGLAKNIAVLPEPTYIYRIREGSITTTPCIKSCYSLVESYKHIVEFKKVNIAPEEEPWFLNLMYDYFYEIFLRIYPFLGKKEYDEFMAEHGDYVKREFNKIKIGMHGKRKILLYIFNISPKLFSYLIYKKRGSH</sequence>
<keyword evidence="1" id="KW-0328">Glycosyltransferase</keyword>
<dbReference type="PANTHER" id="PTHR22916">
    <property type="entry name" value="GLYCOSYLTRANSFERASE"/>
    <property type="match status" value="1"/>
</dbReference>
<evidence type="ECO:0000313" key="5">
    <source>
        <dbReference type="Proteomes" id="UP000283429"/>
    </source>
</evidence>
<evidence type="ECO:0000256" key="2">
    <source>
        <dbReference type="ARBA" id="ARBA00022679"/>
    </source>
</evidence>